<dbReference type="PANTHER" id="PTHR46913:SF1">
    <property type="entry name" value="RING-H2 FINGER PROTEIN ATL16"/>
    <property type="match status" value="1"/>
</dbReference>
<dbReference type="PANTHER" id="PTHR46913">
    <property type="entry name" value="RING-H2 FINGER PROTEIN ATL16"/>
    <property type="match status" value="1"/>
</dbReference>
<evidence type="ECO:0000256" key="3">
    <source>
        <dbReference type="ARBA" id="ARBA00022679"/>
    </source>
</evidence>
<dbReference type="Gene3D" id="3.30.40.10">
    <property type="entry name" value="Zinc/RING finger domain, C3HC4 (zinc finger)"/>
    <property type="match status" value="1"/>
</dbReference>
<evidence type="ECO:0000259" key="12">
    <source>
        <dbReference type="PROSITE" id="PS50089"/>
    </source>
</evidence>
<dbReference type="GO" id="GO:0016567">
    <property type="term" value="P:protein ubiquitination"/>
    <property type="evidence" value="ECO:0007669"/>
    <property type="project" value="InterPro"/>
</dbReference>
<evidence type="ECO:0000256" key="5">
    <source>
        <dbReference type="ARBA" id="ARBA00022723"/>
    </source>
</evidence>
<comment type="caution">
    <text evidence="13">The sequence shown here is derived from an EMBL/GenBank/DDBJ whole genome shotgun (WGS) entry which is preliminary data.</text>
</comment>
<dbReference type="Proteomes" id="UP001295684">
    <property type="component" value="Unassembled WGS sequence"/>
</dbReference>
<evidence type="ECO:0000313" key="14">
    <source>
        <dbReference type="Proteomes" id="UP001295684"/>
    </source>
</evidence>
<feature type="transmembrane region" description="Helical" evidence="11">
    <location>
        <begin position="24"/>
        <end position="42"/>
    </location>
</feature>
<dbReference type="Pfam" id="PF13639">
    <property type="entry name" value="zf-RING_2"/>
    <property type="match status" value="1"/>
</dbReference>
<keyword evidence="8 11" id="KW-1133">Transmembrane helix</keyword>
<keyword evidence="4 11" id="KW-0812">Transmembrane</keyword>
<evidence type="ECO:0000256" key="6">
    <source>
        <dbReference type="ARBA" id="ARBA00022771"/>
    </source>
</evidence>
<comment type="pathway">
    <text evidence="2">Protein modification; protein ubiquitination.</text>
</comment>
<feature type="transmembrane region" description="Helical" evidence="11">
    <location>
        <begin position="51"/>
        <end position="70"/>
    </location>
</feature>
<feature type="transmembrane region" description="Helical" evidence="11">
    <location>
        <begin position="82"/>
        <end position="104"/>
    </location>
</feature>
<evidence type="ECO:0000256" key="2">
    <source>
        <dbReference type="ARBA" id="ARBA00004906"/>
    </source>
</evidence>
<evidence type="ECO:0000256" key="10">
    <source>
        <dbReference type="PROSITE-ProRule" id="PRU00175"/>
    </source>
</evidence>
<evidence type="ECO:0000256" key="9">
    <source>
        <dbReference type="ARBA" id="ARBA00023136"/>
    </source>
</evidence>
<dbReference type="SMART" id="SM00184">
    <property type="entry name" value="RING"/>
    <property type="match status" value="1"/>
</dbReference>
<keyword evidence="3" id="KW-0808">Transferase</keyword>
<keyword evidence="5" id="KW-0479">Metal-binding</keyword>
<name>A0AAD1YAE0_EUPCR</name>
<dbReference type="InterPro" id="IPR013083">
    <property type="entry name" value="Znf_RING/FYVE/PHD"/>
</dbReference>
<dbReference type="AlphaFoldDB" id="A0AAD1YAE0"/>
<reference evidence="13" key="1">
    <citation type="submission" date="2023-07" db="EMBL/GenBank/DDBJ databases">
        <authorList>
            <consortium name="AG Swart"/>
            <person name="Singh M."/>
            <person name="Singh A."/>
            <person name="Seah K."/>
            <person name="Emmerich C."/>
        </authorList>
    </citation>
    <scope>NUCLEOTIDE SEQUENCE</scope>
    <source>
        <strain evidence="13">DP1</strain>
    </source>
</reference>
<comment type="subcellular location">
    <subcellularLocation>
        <location evidence="1">Membrane</location>
        <topology evidence="1">Single-pass membrane protein</topology>
    </subcellularLocation>
</comment>
<evidence type="ECO:0000256" key="1">
    <source>
        <dbReference type="ARBA" id="ARBA00004167"/>
    </source>
</evidence>
<keyword evidence="14" id="KW-1185">Reference proteome</keyword>
<accession>A0AAD1YAE0</accession>
<evidence type="ECO:0000256" key="11">
    <source>
        <dbReference type="SAM" id="Phobius"/>
    </source>
</evidence>
<dbReference type="EMBL" id="CAMPGE010030025">
    <property type="protein sequence ID" value="CAI2387522.1"/>
    <property type="molecule type" value="Genomic_DNA"/>
</dbReference>
<evidence type="ECO:0000256" key="8">
    <source>
        <dbReference type="ARBA" id="ARBA00022989"/>
    </source>
</evidence>
<dbReference type="PROSITE" id="PS50089">
    <property type="entry name" value="ZF_RING_2"/>
    <property type="match status" value="1"/>
</dbReference>
<evidence type="ECO:0000256" key="4">
    <source>
        <dbReference type="ARBA" id="ARBA00022692"/>
    </source>
</evidence>
<organism evidence="13 14">
    <name type="scientific">Euplotes crassus</name>
    <dbReference type="NCBI Taxonomy" id="5936"/>
    <lineage>
        <taxon>Eukaryota</taxon>
        <taxon>Sar</taxon>
        <taxon>Alveolata</taxon>
        <taxon>Ciliophora</taxon>
        <taxon>Intramacronucleata</taxon>
        <taxon>Spirotrichea</taxon>
        <taxon>Hypotrichia</taxon>
        <taxon>Euplotida</taxon>
        <taxon>Euplotidae</taxon>
        <taxon>Moneuplotes</taxon>
    </lineage>
</organism>
<dbReference type="InterPro" id="IPR001841">
    <property type="entry name" value="Znf_RING"/>
</dbReference>
<dbReference type="InterPro" id="IPR044600">
    <property type="entry name" value="ATL1/ATL16-like"/>
</dbReference>
<dbReference type="SUPFAM" id="SSF57850">
    <property type="entry name" value="RING/U-box"/>
    <property type="match status" value="1"/>
</dbReference>
<dbReference type="GO" id="GO:0008270">
    <property type="term" value="F:zinc ion binding"/>
    <property type="evidence" value="ECO:0007669"/>
    <property type="project" value="UniProtKB-KW"/>
</dbReference>
<proteinExistence type="predicted"/>
<sequence length="232" mass="26378">MITVAIVAGYLDRNSEADEGSVLYSPYAQPIYIGILCMYLVLPRVILKKMVVIMIICVYLLSLATVLNTATYDQIDSDSGVMAYVVFWGIQFLSVVAIIVFFVIACRECQGNVNEEIVQANSDARDLFNKIPCVIYQPFMKMKAKECAICLSNYEQDETIKIIPGCYHTFHSECIRVWFEANSTCPFCRRDITREQIEEFERIPEEEICKSIQAKDIRAPVGRALQPISPKE</sequence>
<keyword evidence="9 11" id="KW-0472">Membrane</keyword>
<evidence type="ECO:0000256" key="7">
    <source>
        <dbReference type="ARBA" id="ARBA00022833"/>
    </source>
</evidence>
<keyword evidence="6 10" id="KW-0863">Zinc-finger</keyword>
<evidence type="ECO:0000313" key="13">
    <source>
        <dbReference type="EMBL" id="CAI2387522.1"/>
    </source>
</evidence>
<dbReference type="GO" id="GO:0016740">
    <property type="term" value="F:transferase activity"/>
    <property type="evidence" value="ECO:0007669"/>
    <property type="project" value="UniProtKB-KW"/>
</dbReference>
<feature type="domain" description="RING-type" evidence="12">
    <location>
        <begin position="147"/>
        <end position="189"/>
    </location>
</feature>
<gene>
    <name evidence="13" type="ORF">ECRASSUSDP1_LOCUS29155</name>
</gene>
<keyword evidence="7" id="KW-0862">Zinc</keyword>
<protein>
    <recommendedName>
        <fullName evidence="12">RING-type domain-containing protein</fullName>
    </recommendedName>
</protein>
<dbReference type="GO" id="GO:0016020">
    <property type="term" value="C:membrane"/>
    <property type="evidence" value="ECO:0007669"/>
    <property type="project" value="UniProtKB-SubCell"/>
</dbReference>